<evidence type="ECO:0000256" key="1">
    <source>
        <dbReference type="SAM" id="MobiDB-lite"/>
    </source>
</evidence>
<proteinExistence type="predicted"/>
<sequence>MRIGSAAWTDAPNSADKTNKLGNNDVRNMDWLFPGPEARARMTGHGIVRRRPSLFQGRQYFIPAAPGRVHLTGA</sequence>
<accession>A0ABP8GX13</accession>
<comment type="caution">
    <text evidence="2">The sequence shown here is derived from an EMBL/GenBank/DDBJ whole genome shotgun (WGS) entry which is preliminary data.</text>
</comment>
<feature type="region of interest" description="Disordered" evidence="1">
    <location>
        <begin position="1"/>
        <end position="25"/>
    </location>
</feature>
<dbReference type="EMBL" id="BAABFO010000008">
    <property type="protein sequence ID" value="GAA4331212.1"/>
    <property type="molecule type" value="Genomic_DNA"/>
</dbReference>
<evidence type="ECO:0000313" key="2">
    <source>
        <dbReference type="EMBL" id="GAA4331212.1"/>
    </source>
</evidence>
<reference evidence="3" key="1">
    <citation type="journal article" date="2019" name="Int. J. Syst. Evol. Microbiol.">
        <title>The Global Catalogue of Microorganisms (GCM) 10K type strain sequencing project: providing services to taxonomists for standard genome sequencing and annotation.</title>
        <authorList>
            <consortium name="The Broad Institute Genomics Platform"/>
            <consortium name="The Broad Institute Genome Sequencing Center for Infectious Disease"/>
            <person name="Wu L."/>
            <person name="Ma J."/>
        </authorList>
    </citation>
    <scope>NUCLEOTIDE SEQUENCE [LARGE SCALE GENOMIC DNA]</scope>
    <source>
        <strain evidence="3">JCM 17666</strain>
    </source>
</reference>
<dbReference type="Proteomes" id="UP001501671">
    <property type="component" value="Unassembled WGS sequence"/>
</dbReference>
<gene>
    <name evidence="2" type="ORF">GCM10023144_19570</name>
</gene>
<protein>
    <submittedName>
        <fullName evidence="2">Uncharacterized protein</fullName>
    </submittedName>
</protein>
<name>A0ABP8GX13_9BURK</name>
<evidence type="ECO:0000313" key="3">
    <source>
        <dbReference type="Proteomes" id="UP001501671"/>
    </source>
</evidence>
<feature type="compositionally biased region" description="Polar residues" evidence="1">
    <location>
        <begin position="11"/>
        <end position="25"/>
    </location>
</feature>
<organism evidence="2 3">
    <name type="scientific">Pigmentiphaga soli</name>
    <dbReference type="NCBI Taxonomy" id="1007095"/>
    <lineage>
        <taxon>Bacteria</taxon>
        <taxon>Pseudomonadati</taxon>
        <taxon>Pseudomonadota</taxon>
        <taxon>Betaproteobacteria</taxon>
        <taxon>Burkholderiales</taxon>
        <taxon>Alcaligenaceae</taxon>
        <taxon>Pigmentiphaga</taxon>
    </lineage>
</organism>
<keyword evidence="3" id="KW-1185">Reference proteome</keyword>